<keyword evidence="1" id="KW-0812">Transmembrane</keyword>
<evidence type="ECO:0000256" key="1">
    <source>
        <dbReference type="SAM" id="Phobius"/>
    </source>
</evidence>
<evidence type="ECO:0000313" key="3">
    <source>
        <dbReference type="Proteomes" id="UP000203826"/>
    </source>
</evidence>
<keyword evidence="3" id="KW-1185">Reference proteome</keyword>
<proteinExistence type="predicted"/>
<name>A0A0N9QA14_9VIRU</name>
<evidence type="ECO:0000313" key="2">
    <source>
        <dbReference type="EMBL" id="ALH22936.1"/>
    </source>
</evidence>
<accession>A0A0N9QA14</accession>
<protein>
    <submittedName>
        <fullName evidence="2">Uncharacterized protein</fullName>
    </submittedName>
</protein>
<feature type="transmembrane region" description="Helical" evidence="1">
    <location>
        <begin position="44"/>
        <end position="65"/>
    </location>
</feature>
<sequence length="66" mass="7349">MNQNNKEVIIGIPVLNDVLLLEPYPQPTIKQECKICCQDLFNLLIPMACIIGSIIAIIIIIAQCIK</sequence>
<gene>
    <name evidence="2" type="ORF">ceV_030</name>
</gene>
<dbReference type="KEGG" id="vg:26048897"/>
<reference evidence="2 3" key="1">
    <citation type="journal article" date="2015" name="Genome Announc.">
        <title>The 474-Kilobase-Pair Complete Genome Sequence of CeV-01B, a Virus Infecting Haptolina (Chrysochromulina) ericina (Prymnesiophyceae).</title>
        <authorList>
            <person name="Gallot-Lavallee L."/>
            <person name="Pagarete A."/>
            <person name="Legendre M."/>
            <person name="Santini S."/>
            <person name="Sandaa R.A."/>
            <person name="Himmelbauer H."/>
            <person name="Ogata H."/>
            <person name="Bratbak G."/>
            <person name="Claverie J.M."/>
        </authorList>
    </citation>
    <scope>NUCLEOTIDE SEQUENCE [LARGE SCALE GENOMIC DNA]</scope>
    <source>
        <strain evidence="2">CeV-01B</strain>
    </source>
</reference>
<dbReference type="EMBL" id="KT820662">
    <property type="protein sequence ID" value="ALH22936.1"/>
    <property type="molecule type" value="Genomic_DNA"/>
</dbReference>
<keyword evidence="1" id="KW-1133">Transmembrane helix</keyword>
<organism evidence="2 3">
    <name type="scientific">Chrysochromulina ericina virus CeV-01B</name>
    <dbReference type="NCBI Taxonomy" id="3070830"/>
    <lineage>
        <taxon>Viruses</taxon>
        <taxon>Varidnaviria</taxon>
        <taxon>Bamfordvirae</taxon>
        <taxon>Nucleocytoviricota</taxon>
        <taxon>Megaviricetes</taxon>
        <taxon>Imitervirales</taxon>
        <taxon>Mesomimiviridae</taxon>
        <taxon>Tethysvirus</taxon>
        <taxon>Tethysvirus raunefjordenense</taxon>
    </lineage>
</organism>
<dbReference type="Proteomes" id="UP000203826">
    <property type="component" value="Segment"/>
</dbReference>
<keyword evidence="1" id="KW-0472">Membrane</keyword>